<evidence type="ECO:0000256" key="1">
    <source>
        <dbReference type="ARBA" id="ARBA00004123"/>
    </source>
</evidence>
<dbReference type="FunFam" id="3.30.310.10:FF:000005">
    <property type="entry name" value="TATA box-binding protein-like 1"/>
    <property type="match status" value="1"/>
</dbReference>
<dbReference type="GO" id="GO:0042797">
    <property type="term" value="P:tRNA transcription by RNA polymerase III"/>
    <property type="evidence" value="ECO:0007669"/>
    <property type="project" value="UniProtKB-ARBA"/>
</dbReference>
<dbReference type="PANTHER" id="PTHR10126">
    <property type="entry name" value="TATA-BOX BINDING PROTEIN"/>
    <property type="match status" value="1"/>
</dbReference>
<evidence type="ECO:0000256" key="5">
    <source>
        <dbReference type="ARBA" id="ARBA00023125"/>
    </source>
</evidence>
<accession>A0A6M2DJV4</accession>
<dbReference type="GO" id="GO:0000992">
    <property type="term" value="F:RNA polymerase III cis-regulatory region sequence-specific DNA binding"/>
    <property type="evidence" value="ECO:0007669"/>
    <property type="project" value="UniProtKB-ARBA"/>
</dbReference>
<dbReference type="AlphaFoldDB" id="A0A6M2DJV4"/>
<dbReference type="GO" id="GO:0001092">
    <property type="term" value="F:TFIIA-class transcription factor complex binding"/>
    <property type="evidence" value="ECO:0007669"/>
    <property type="project" value="UniProtKB-ARBA"/>
</dbReference>
<dbReference type="Gene3D" id="3.30.310.10">
    <property type="entry name" value="TATA-Binding Protein"/>
    <property type="match status" value="2"/>
</dbReference>
<dbReference type="Pfam" id="PF00352">
    <property type="entry name" value="TBP"/>
    <property type="match status" value="2"/>
</dbReference>
<dbReference type="PRINTS" id="PR00686">
    <property type="entry name" value="TIFACTORIID"/>
</dbReference>
<dbReference type="SUPFAM" id="SSF55945">
    <property type="entry name" value="TATA-box binding protein-like"/>
    <property type="match status" value="2"/>
</dbReference>
<keyword evidence="6" id="KW-0804">Transcription</keyword>
<comment type="similarity">
    <text evidence="2">Belongs to the TBP family.</text>
</comment>
<name>A0A6M2DJV4_XENCH</name>
<evidence type="ECO:0000256" key="3">
    <source>
        <dbReference type="ARBA" id="ARBA00022737"/>
    </source>
</evidence>
<dbReference type="InterPro" id="IPR012295">
    <property type="entry name" value="TBP_dom_sf"/>
</dbReference>
<keyword evidence="3" id="KW-0677">Repeat</keyword>
<evidence type="ECO:0000256" key="4">
    <source>
        <dbReference type="ARBA" id="ARBA00023015"/>
    </source>
</evidence>
<reference evidence="8" key="1">
    <citation type="submission" date="2020-03" db="EMBL/GenBank/DDBJ databases">
        <title>Transcriptomic Profiling of the Digestive Tract of the Rat Flea, Xenopsylla cheopis, Following Blood Feeding and Infection with Yersinia pestis.</title>
        <authorList>
            <person name="Bland D.M."/>
            <person name="Martens C.A."/>
            <person name="Virtaneva K."/>
            <person name="Kanakabandi K."/>
            <person name="Long D."/>
            <person name="Rosenke R."/>
            <person name="Saturday G.A."/>
            <person name="Hoyt F.H."/>
            <person name="Bruno D.P."/>
            <person name="Ribeiro J.M.C."/>
            <person name="Hinnebusch J."/>
        </authorList>
    </citation>
    <scope>NUCLEOTIDE SEQUENCE</scope>
</reference>
<evidence type="ECO:0000256" key="2">
    <source>
        <dbReference type="ARBA" id="ARBA00005560"/>
    </source>
</evidence>
<dbReference type="InterPro" id="IPR000814">
    <property type="entry name" value="TBP"/>
</dbReference>
<dbReference type="HAMAP" id="MF_00408">
    <property type="entry name" value="TATA_bind_prot_arch"/>
    <property type="match status" value="1"/>
</dbReference>
<proteinExistence type="inferred from homology"/>
<dbReference type="InterPro" id="IPR033710">
    <property type="entry name" value="TBP_eukaryotic"/>
</dbReference>
<keyword evidence="7" id="KW-0539">Nucleus</keyword>
<evidence type="ECO:0000313" key="8">
    <source>
        <dbReference type="EMBL" id="NOV45970.1"/>
    </source>
</evidence>
<comment type="subcellular location">
    <subcellularLocation>
        <location evidence="1">Nucleus</location>
    </subcellularLocation>
</comment>
<dbReference type="GO" id="GO:0000978">
    <property type="term" value="F:RNA polymerase II cis-regulatory region sequence-specific DNA binding"/>
    <property type="evidence" value="ECO:0007669"/>
    <property type="project" value="UniProtKB-ARBA"/>
</dbReference>
<dbReference type="GO" id="GO:0032991">
    <property type="term" value="C:protein-containing complex"/>
    <property type="evidence" value="ECO:0007669"/>
    <property type="project" value="UniProtKB-ARBA"/>
</dbReference>
<dbReference type="CDD" id="cd04516">
    <property type="entry name" value="TBP_eukaryotes"/>
    <property type="match status" value="1"/>
</dbReference>
<dbReference type="GO" id="GO:0006352">
    <property type="term" value="P:DNA-templated transcription initiation"/>
    <property type="evidence" value="ECO:0007669"/>
    <property type="project" value="InterPro"/>
</dbReference>
<keyword evidence="5" id="KW-0238">DNA-binding</keyword>
<protein>
    <submittedName>
        <fullName evidence="8">Putative tata-box binding protein tbp component of tfiid and tfiiib</fullName>
    </submittedName>
</protein>
<dbReference type="InterPro" id="IPR030491">
    <property type="entry name" value="TBP_CS"/>
</dbReference>
<keyword evidence="4" id="KW-0805">Transcription regulation</keyword>
<dbReference type="PROSITE" id="PS00351">
    <property type="entry name" value="TFIID"/>
    <property type="match status" value="1"/>
</dbReference>
<evidence type="ECO:0000256" key="7">
    <source>
        <dbReference type="ARBA" id="ARBA00023242"/>
    </source>
</evidence>
<dbReference type="EMBL" id="GIIL01002244">
    <property type="protein sequence ID" value="NOV45970.1"/>
    <property type="molecule type" value="Transcribed_RNA"/>
</dbReference>
<sequence length="260" mass="29345">MFYTLTPNENSPLRCGQRFQSPHKPGIYYDSPCKDSLSDESIQLSPISQDFRSPAAASRSICSPHNALVHQTPTTSALVEAKSSIILQNCVSTVNLGCELNLKDIYRRTRNTEYNPSRFSGVVMRIIDPRCTALIFRTGKLVCTGGRNEVLNLTGARKMARVIQKLGYRAQFLDYKVQNLVATVDVRFPIKLENMHEVHSQFTSYEPELFPGLIYRLIRPRVVLLIFVTGKIVFTGAKARNDLAEALEVIYPVLTSFRKK</sequence>
<evidence type="ECO:0000256" key="6">
    <source>
        <dbReference type="ARBA" id="ARBA00023163"/>
    </source>
</evidence>
<dbReference type="GO" id="GO:0005634">
    <property type="term" value="C:nucleus"/>
    <property type="evidence" value="ECO:0007669"/>
    <property type="project" value="UniProtKB-SubCell"/>
</dbReference>
<organism evidence="8">
    <name type="scientific">Xenopsylla cheopis</name>
    <name type="common">Oriental rat flea</name>
    <name type="synonym">Pulex cheopis</name>
    <dbReference type="NCBI Taxonomy" id="163159"/>
    <lineage>
        <taxon>Eukaryota</taxon>
        <taxon>Metazoa</taxon>
        <taxon>Ecdysozoa</taxon>
        <taxon>Arthropoda</taxon>
        <taxon>Hexapoda</taxon>
        <taxon>Insecta</taxon>
        <taxon>Pterygota</taxon>
        <taxon>Neoptera</taxon>
        <taxon>Endopterygota</taxon>
        <taxon>Siphonaptera</taxon>
        <taxon>Pulicidae</taxon>
        <taxon>Xenopsyllinae</taxon>
        <taxon>Xenopsylla</taxon>
    </lineage>
</organism>
<dbReference type="FunFam" id="3.30.310.10:FF:000002">
    <property type="entry name" value="TATA-box-binding protein 2"/>
    <property type="match status" value="1"/>
</dbReference>